<comment type="caution">
    <text evidence="2">The sequence shown here is derived from an EMBL/GenBank/DDBJ whole genome shotgun (WGS) entry which is preliminary data.</text>
</comment>
<sequence>MSFSNDNKKRLDKKYSQSFSNESKSLNSTPTKSSFKLTGQRLAHKHLPSFFGTNLCTASSSTNDTCKINTSPVRAKSVVEKKSSSFDATRTNIFCRRYKSSYCKTTATTSTVAVTTSNVSSSDMCKNCTATASPSRRRQQEYYNFPKHKNALAFNELEIRSVEAKSVSTSSSSTSATLNTVAAGATKRTVATEGATVCAAHGVVRTKQAVDLLQQKRQQFSAKPKVFFKFALPDEFIPSRRGESRFVVWLVLNEKETLTTV</sequence>
<dbReference type="AlphaFoldDB" id="A0A0L0BWG2"/>
<evidence type="ECO:0000313" key="3">
    <source>
        <dbReference type="Proteomes" id="UP000037069"/>
    </source>
</evidence>
<name>A0A0L0BWG2_LUCCU</name>
<keyword evidence="3" id="KW-1185">Reference proteome</keyword>
<evidence type="ECO:0000313" key="2">
    <source>
        <dbReference type="EMBL" id="KNC23584.1"/>
    </source>
</evidence>
<protein>
    <submittedName>
        <fullName evidence="2">Uncharacterized protein</fullName>
    </submittedName>
</protein>
<evidence type="ECO:0000256" key="1">
    <source>
        <dbReference type="SAM" id="MobiDB-lite"/>
    </source>
</evidence>
<feature type="compositionally biased region" description="Basic and acidic residues" evidence="1">
    <location>
        <begin position="1"/>
        <end position="15"/>
    </location>
</feature>
<accession>A0A0L0BWG2</accession>
<dbReference type="Proteomes" id="UP000037069">
    <property type="component" value="Unassembled WGS sequence"/>
</dbReference>
<feature type="compositionally biased region" description="Polar residues" evidence="1">
    <location>
        <begin position="16"/>
        <end position="33"/>
    </location>
</feature>
<proteinExistence type="predicted"/>
<dbReference type="EMBL" id="JRES01001334">
    <property type="protein sequence ID" value="KNC23584.1"/>
    <property type="molecule type" value="Genomic_DNA"/>
</dbReference>
<feature type="region of interest" description="Disordered" evidence="1">
    <location>
        <begin position="1"/>
        <end position="33"/>
    </location>
</feature>
<gene>
    <name evidence="2" type="ORF">FF38_09113</name>
</gene>
<organism evidence="2 3">
    <name type="scientific">Lucilia cuprina</name>
    <name type="common">Green bottle fly</name>
    <name type="synonym">Australian sheep blowfly</name>
    <dbReference type="NCBI Taxonomy" id="7375"/>
    <lineage>
        <taxon>Eukaryota</taxon>
        <taxon>Metazoa</taxon>
        <taxon>Ecdysozoa</taxon>
        <taxon>Arthropoda</taxon>
        <taxon>Hexapoda</taxon>
        <taxon>Insecta</taxon>
        <taxon>Pterygota</taxon>
        <taxon>Neoptera</taxon>
        <taxon>Endopterygota</taxon>
        <taxon>Diptera</taxon>
        <taxon>Brachycera</taxon>
        <taxon>Muscomorpha</taxon>
        <taxon>Oestroidea</taxon>
        <taxon>Calliphoridae</taxon>
        <taxon>Luciliinae</taxon>
        <taxon>Lucilia</taxon>
    </lineage>
</organism>
<reference evidence="2 3" key="1">
    <citation type="journal article" date="2015" name="Nat. Commun.">
        <title>Lucilia cuprina genome unlocks parasitic fly biology to underpin future interventions.</title>
        <authorList>
            <person name="Anstead C.A."/>
            <person name="Korhonen P.K."/>
            <person name="Young N.D."/>
            <person name="Hall R.S."/>
            <person name="Jex A.R."/>
            <person name="Murali S.C."/>
            <person name="Hughes D.S."/>
            <person name="Lee S.F."/>
            <person name="Perry T."/>
            <person name="Stroehlein A.J."/>
            <person name="Ansell B.R."/>
            <person name="Breugelmans B."/>
            <person name="Hofmann A."/>
            <person name="Qu J."/>
            <person name="Dugan S."/>
            <person name="Lee S.L."/>
            <person name="Chao H."/>
            <person name="Dinh H."/>
            <person name="Han Y."/>
            <person name="Doddapaneni H.V."/>
            <person name="Worley K.C."/>
            <person name="Muzny D.M."/>
            <person name="Ioannidis P."/>
            <person name="Waterhouse R.M."/>
            <person name="Zdobnov E.M."/>
            <person name="James P.J."/>
            <person name="Bagnall N.H."/>
            <person name="Kotze A.C."/>
            <person name="Gibbs R.A."/>
            <person name="Richards S."/>
            <person name="Batterham P."/>
            <person name="Gasser R.B."/>
        </authorList>
    </citation>
    <scope>NUCLEOTIDE SEQUENCE [LARGE SCALE GENOMIC DNA]</scope>
    <source>
        <strain evidence="2 3">LS</strain>
        <tissue evidence="2">Full body</tissue>
    </source>
</reference>